<accession>A0A4P2R3K1</accession>
<proteinExistence type="predicted"/>
<gene>
    <name evidence="2" type="ORF">SOCE836_098640</name>
</gene>
<dbReference type="AlphaFoldDB" id="A0A4P2R3K1"/>
<feature type="region of interest" description="Disordered" evidence="1">
    <location>
        <begin position="66"/>
        <end position="111"/>
    </location>
</feature>
<dbReference type="EMBL" id="CP012672">
    <property type="protein sequence ID" value="AUX37634.1"/>
    <property type="molecule type" value="Genomic_DNA"/>
</dbReference>
<name>A0A4P2R3K1_SORCE</name>
<evidence type="ECO:0000313" key="3">
    <source>
        <dbReference type="Proteomes" id="UP000295497"/>
    </source>
</evidence>
<dbReference type="Proteomes" id="UP000295497">
    <property type="component" value="Chromosome"/>
</dbReference>
<organism evidence="2 3">
    <name type="scientific">Sorangium cellulosum</name>
    <name type="common">Polyangium cellulosum</name>
    <dbReference type="NCBI Taxonomy" id="56"/>
    <lineage>
        <taxon>Bacteria</taxon>
        <taxon>Pseudomonadati</taxon>
        <taxon>Myxococcota</taxon>
        <taxon>Polyangia</taxon>
        <taxon>Polyangiales</taxon>
        <taxon>Polyangiaceae</taxon>
        <taxon>Sorangium</taxon>
    </lineage>
</organism>
<evidence type="ECO:0000256" key="1">
    <source>
        <dbReference type="SAM" id="MobiDB-lite"/>
    </source>
</evidence>
<feature type="compositionally biased region" description="Low complexity" evidence="1">
    <location>
        <begin position="78"/>
        <end position="91"/>
    </location>
</feature>
<sequence length="111" mass="11689">MLIVVRPLSAGQGGRAPSRRRPRSRPPSLNDTDAIRLTAALHNPLRLYGHRSSPAGRMGIRARNCRHTAADPHRASPAIAKGAAQATGTTGYSRLSAPGAADGYRNSERGG</sequence>
<evidence type="ECO:0000313" key="2">
    <source>
        <dbReference type="EMBL" id="AUX37634.1"/>
    </source>
</evidence>
<protein>
    <submittedName>
        <fullName evidence="2">Uncharacterized protein</fullName>
    </submittedName>
</protein>
<feature type="region of interest" description="Disordered" evidence="1">
    <location>
        <begin position="1"/>
        <end position="31"/>
    </location>
</feature>
<reference evidence="2 3" key="1">
    <citation type="submission" date="2015-09" db="EMBL/GenBank/DDBJ databases">
        <title>Sorangium comparison.</title>
        <authorList>
            <person name="Zaburannyi N."/>
            <person name="Bunk B."/>
            <person name="Overmann J."/>
            <person name="Mueller R."/>
        </authorList>
    </citation>
    <scope>NUCLEOTIDE SEQUENCE [LARGE SCALE GENOMIC DNA]</scope>
    <source>
        <strain evidence="2 3">So ce836</strain>
    </source>
</reference>